<feature type="compositionally biased region" description="Acidic residues" evidence="2">
    <location>
        <begin position="278"/>
        <end position="288"/>
    </location>
</feature>
<evidence type="ECO:0000313" key="5">
    <source>
        <dbReference type="Proteomes" id="UP001295423"/>
    </source>
</evidence>
<comment type="similarity">
    <text evidence="1">Belongs to the cyclin family.</text>
</comment>
<dbReference type="InterPro" id="IPR006671">
    <property type="entry name" value="Cyclin_N"/>
</dbReference>
<feature type="compositionally biased region" description="Polar residues" evidence="2">
    <location>
        <begin position="307"/>
        <end position="323"/>
    </location>
</feature>
<feature type="compositionally biased region" description="Low complexity" evidence="2">
    <location>
        <begin position="1"/>
        <end position="15"/>
    </location>
</feature>
<dbReference type="InterPro" id="IPR039361">
    <property type="entry name" value="Cyclin"/>
</dbReference>
<accession>A0AAD2FQV7</accession>
<evidence type="ECO:0000313" key="4">
    <source>
        <dbReference type="EMBL" id="CAJ1950082.1"/>
    </source>
</evidence>
<feature type="compositionally biased region" description="Basic and acidic residues" evidence="2">
    <location>
        <begin position="289"/>
        <end position="305"/>
    </location>
</feature>
<dbReference type="PANTHER" id="PTHR10177">
    <property type="entry name" value="CYCLINS"/>
    <property type="match status" value="1"/>
</dbReference>
<feature type="region of interest" description="Disordered" evidence="2">
    <location>
        <begin position="276"/>
        <end position="323"/>
    </location>
</feature>
<name>A0AAD2FQV7_9STRA</name>
<sequence>MTTASANASSNASSTGVVGKRPLSTTTESRFLSLDRLKGLLKQEEAYRIESNYIPDEFPDHVVEEYATWRYTMVDWFQKIMGSFQYQPETMEVTMSILDRYVAAKPELMTHSKNYKFAALTSLYVAAKMHEQCCLTPHHVNDLSTDTHPIARIEQEELEILKAVGWRVNPPTPTAFSRELFSIISSDLIRKDEIIGIFRMQMSHMMFEEIFVTEKASMLVLAALYNAITSVRKAEKMPKYLELRLFSALGLSKNEEAEESINKLREFLLTVSLARNSEEDDEEDESGDDANRDDVDESGVKKEGSVECSSPRTTVVSTITSQI</sequence>
<dbReference type="AlphaFoldDB" id="A0AAD2FQV7"/>
<dbReference type="Pfam" id="PF00134">
    <property type="entry name" value="Cyclin_N"/>
    <property type="match status" value="1"/>
</dbReference>
<proteinExistence type="inferred from homology"/>
<evidence type="ECO:0000259" key="3">
    <source>
        <dbReference type="SMART" id="SM00385"/>
    </source>
</evidence>
<dbReference type="Gene3D" id="1.10.472.10">
    <property type="entry name" value="Cyclin-like"/>
    <property type="match status" value="2"/>
</dbReference>
<dbReference type="SMART" id="SM00385">
    <property type="entry name" value="CYCLIN"/>
    <property type="match status" value="1"/>
</dbReference>
<feature type="region of interest" description="Disordered" evidence="2">
    <location>
        <begin position="1"/>
        <end position="21"/>
    </location>
</feature>
<evidence type="ECO:0000256" key="2">
    <source>
        <dbReference type="SAM" id="MobiDB-lite"/>
    </source>
</evidence>
<dbReference type="InterPro" id="IPR013763">
    <property type="entry name" value="Cyclin-like_dom"/>
</dbReference>
<dbReference type="EMBL" id="CAKOGP040001759">
    <property type="protein sequence ID" value="CAJ1950082.1"/>
    <property type="molecule type" value="Genomic_DNA"/>
</dbReference>
<organism evidence="4 5">
    <name type="scientific">Cylindrotheca closterium</name>
    <dbReference type="NCBI Taxonomy" id="2856"/>
    <lineage>
        <taxon>Eukaryota</taxon>
        <taxon>Sar</taxon>
        <taxon>Stramenopiles</taxon>
        <taxon>Ochrophyta</taxon>
        <taxon>Bacillariophyta</taxon>
        <taxon>Bacillariophyceae</taxon>
        <taxon>Bacillariophycidae</taxon>
        <taxon>Bacillariales</taxon>
        <taxon>Bacillariaceae</taxon>
        <taxon>Cylindrotheca</taxon>
    </lineage>
</organism>
<reference evidence="4" key="1">
    <citation type="submission" date="2023-08" db="EMBL/GenBank/DDBJ databases">
        <authorList>
            <person name="Audoor S."/>
            <person name="Bilcke G."/>
        </authorList>
    </citation>
    <scope>NUCLEOTIDE SEQUENCE</scope>
</reference>
<feature type="domain" description="Cyclin-like" evidence="3">
    <location>
        <begin position="75"/>
        <end position="162"/>
    </location>
</feature>
<comment type="caution">
    <text evidence="4">The sequence shown here is derived from an EMBL/GenBank/DDBJ whole genome shotgun (WGS) entry which is preliminary data.</text>
</comment>
<dbReference type="InterPro" id="IPR036915">
    <property type="entry name" value="Cyclin-like_sf"/>
</dbReference>
<evidence type="ECO:0000256" key="1">
    <source>
        <dbReference type="RuleBase" id="RU000383"/>
    </source>
</evidence>
<gene>
    <name evidence="4" type="ORF">CYCCA115_LOCUS12413</name>
</gene>
<keyword evidence="5" id="KW-1185">Reference proteome</keyword>
<dbReference type="Proteomes" id="UP001295423">
    <property type="component" value="Unassembled WGS sequence"/>
</dbReference>
<protein>
    <recommendedName>
        <fullName evidence="3">Cyclin-like domain-containing protein</fullName>
    </recommendedName>
</protein>
<keyword evidence="1" id="KW-0195">Cyclin</keyword>
<dbReference type="SUPFAM" id="SSF47954">
    <property type="entry name" value="Cyclin-like"/>
    <property type="match status" value="1"/>
</dbReference>